<evidence type="ECO:0000313" key="1">
    <source>
        <dbReference type="EMBL" id="RVU95503.1"/>
    </source>
</evidence>
<proteinExistence type="predicted"/>
<comment type="caution">
    <text evidence="1">The sequence shown here is derived from an EMBL/GenBank/DDBJ whole genome shotgun (WGS) entry which is preliminary data.</text>
</comment>
<organism evidence="1 2">
    <name type="scientific">Enterococcus avium</name>
    <name type="common">Streptococcus avium</name>
    <dbReference type="NCBI Taxonomy" id="33945"/>
    <lineage>
        <taxon>Bacteria</taxon>
        <taxon>Bacillati</taxon>
        <taxon>Bacillota</taxon>
        <taxon>Bacilli</taxon>
        <taxon>Lactobacillales</taxon>
        <taxon>Enterococcaceae</taxon>
        <taxon>Enterococcus</taxon>
    </lineage>
</organism>
<evidence type="ECO:0000313" key="2">
    <source>
        <dbReference type="Proteomes" id="UP000288388"/>
    </source>
</evidence>
<reference evidence="1 2" key="1">
    <citation type="submission" date="2018-12" db="EMBL/GenBank/DDBJ databases">
        <title>A novel vanA-carrying plasmid in a clinical isolate of Enterococcus avium.</title>
        <authorList>
            <person name="Bernasconi O.J."/>
            <person name="Luzzaro F."/>
            <person name="Endimiani A."/>
        </authorList>
    </citation>
    <scope>NUCLEOTIDE SEQUENCE [LARGE SCALE GENOMIC DNA]</scope>
    <source>
        <strain evidence="1 2">LC0559/18</strain>
    </source>
</reference>
<dbReference type="EMBL" id="RYZS01000001">
    <property type="protein sequence ID" value="RVU95503.1"/>
    <property type="molecule type" value="Genomic_DNA"/>
</dbReference>
<accession>A0A437UPF2</accession>
<dbReference type="Proteomes" id="UP000288388">
    <property type="component" value="Unassembled WGS sequence"/>
</dbReference>
<dbReference type="GO" id="GO:0003677">
    <property type="term" value="F:DNA binding"/>
    <property type="evidence" value="ECO:0007669"/>
    <property type="project" value="InterPro"/>
</dbReference>
<protein>
    <submittedName>
        <fullName evidence="1">Uncharacterized protein</fullName>
    </submittedName>
</protein>
<dbReference type="Gene3D" id="1.10.260.40">
    <property type="entry name" value="lambda repressor-like DNA-binding domains"/>
    <property type="match status" value="1"/>
</dbReference>
<name>A0A437UPF2_ENTAV</name>
<dbReference type="SUPFAM" id="SSF47413">
    <property type="entry name" value="lambda repressor-like DNA-binding domains"/>
    <property type="match status" value="1"/>
</dbReference>
<dbReference type="AlphaFoldDB" id="A0A437UPF2"/>
<gene>
    <name evidence="1" type="ORF">EK398_12020</name>
</gene>
<dbReference type="RefSeq" id="WP_114524293.1">
    <property type="nucleotide sequence ID" value="NZ_RYZS01000001.1"/>
</dbReference>
<dbReference type="InterPro" id="IPR010982">
    <property type="entry name" value="Lambda_DNA-bd_dom_sf"/>
</dbReference>
<sequence length="175" mass="20427">MVVSTNEKRIATIFRNEVDRQSINQRAMAIDMNDSPQNISHKLNGRRRMGLDGVIDMAEYLQSPNLDFEAAAEMFYTPRPLNRKRRDDHPLSKMVGQDKEEMERIEIEKKFEIWDLLSIPNADLTSIERNEIKDWLLELVDEISSEIAVFTSACDRYGFNSREVVKMGESRERND</sequence>